<evidence type="ECO:0000313" key="2">
    <source>
        <dbReference type="Proteomes" id="UP000468735"/>
    </source>
</evidence>
<keyword evidence="2" id="KW-1185">Reference proteome</keyword>
<reference evidence="1 2" key="1">
    <citation type="submission" date="2019-09" db="EMBL/GenBank/DDBJ databases">
        <title>Actinomadura physcomitrii sp. nov., a novel actinomycete isolated from moss [Physcomitrium sphaericum (Ludw) Fuernr].</title>
        <authorList>
            <person name="Zhuang X."/>
            <person name="Liu C."/>
        </authorList>
    </citation>
    <scope>NUCLEOTIDE SEQUENCE [LARGE SCALE GENOMIC DNA]</scope>
    <source>
        <strain evidence="1 2">HMC1</strain>
    </source>
</reference>
<dbReference type="OrthoDB" id="4308386at2"/>
<dbReference type="RefSeq" id="WP_151559073.1">
    <property type="nucleotide sequence ID" value="NZ_WBMT01000003.1"/>
</dbReference>
<evidence type="ECO:0000313" key="1">
    <source>
        <dbReference type="EMBL" id="KAB2350673.1"/>
    </source>
</evidence>
<protein>
    <submittedName>
        <fullName evidence="1">Uncharacterized protein</fullName>
    </submittedName>
</protein>
<proteinExistence type="predicted"/>
<dbReference type="AlphaFoldDB" id="A0A6H9Z1L1"/>
<organism evidence="1 2">
    <name type="scientific">Actinomadura rudentiformis</name>
    <dbReference type="NCBI Taxonomy" id="359158"/>
    <lineage>
        <taxon>Bacteria</taxon>
        <taxon>Bacillati</taxon>
        <taxon>Actinomycetota</taxon>
        <taxon>Actinomycetes</taxon>
        <taxon>Streptosporangiales</taxon>
        <taxon>Thermomonosporaceae</taxon>
        <taxon>Actinomadura</taxon>
    </lineage>
</organism>
<accession>A0A6H9Z1L1</accession>
<dbReference type="EMBL" id="WBMT01000003">
    <property type="protein sequence ID" value="KAB2350673.1"/>
    <property type="molecule type" value="Genomic_DNA"/>
</dbReference>
<sequence>MSDFLRHVDATVQAAVAEDQAFSDLMPRLMSESQGAPVTVLNMAMTKMGEGIAAAPPNLGCWLAVIAGSWVENGATVFGAGEPVLDRLLNVAESGVAFAAAWQKATGEQPPDPEGRPSQEIVDTVSRDFDDPVAAMMSWFSLEKFALSANTMLSASADLRASVTDRESKADLVAQLSEHSAKMDWVARLLRVLENERLLVLDRASRQGWTVSIGGIGDNFQLHVLLGGALLGHPGGMPGEAVPAEMVSWFTDTDVPDSGPIVNSFWNLVDARGEWIYNEGVPADIPAVNGVRVVVLDPPSYARSFPAGRRHPMMAARLTVEGRHLPEDLAGWWQHITPARNPVG</sequence>
<comment type="caution">
    <text evidence="1">The sequence shown here is derived from an EMBL/GenBank/DDBJ whole genome shotgun (WGS) entry which is preliminary data.</text>
</comment>
<gene>
    <name evidence="1" type="ORF">F8566_06670</name>
</gene>
<name>A0A6H9Z1L1_9ACTN</name>
<dbReference type="Proteomes" id="UP000468735">
    <property type="component" value="Unassembled WGS sequence"/>
</dbReference>